<dbReference type="Proteomes" id="UP000230423">
    <property type="component" value="Unassembled WGS sequence"/>
</dbReference>
<dbReference type="PANTHER" id="PTHR12300">
    <property type="entry name" value="HVA22-LIKE PROTEINS"/>
    <property type="match status" value="1"/>
</dbReference>
<evidence type="ECO:0000313" key="2">
    <source>
        <dbReference type="EMBL" id="PIO71619.1"/>
    </source>
</evidence>
<sequence length="148" mass="16614">MVAWCYKPHGKATDEQLKKLDDAQVKREYVAYGLIGLTCLYLINGEQAFFVSVFITLTYPAYISIQTVRGKKSGDALNLLLYWIPFGFFALIDATSISDIPTYFLLKTAFLLFLFLPQTKGAVLIFQKVIEPATKAFEAAIVKINNSI</sequence>
<dbReference type="EMBL" id="KZ345900">
    <property type="protein sequence ID" value="PIO71619.1"/>
    <property type="molecule type" value="Genomic_DNA"/>
</dbReference>
<comment type="similarity">
    <text evidence="1">Belongs to the DP1 family.</text>
</comment>
<dbReference type="AlphaFoldDB" id="A0A2G9UMU5"/>
<comment type="subcellular location">
    <subcellularLocation>
        <location evidence="1">Membrane</location>
        <topology evidence="1">Multi-pass membrane protein</topology>
    </subcellularLocation>
</comment>
<feature type="transmembrane region" description="Helical" evidence="1">
    <location>
        <begin position="80"/>
        <end position="98"/>
    </location>
</feature>
<accession>A0A2G9UMU5</accession>
<keyword evidence="1" id="KW-0812">Transmembrane</keyword>
<organism evidence="2 3">
    <name type="scientific">Teladorsagia circumcincta</name>
    <name type="common">Brown stomach worm</name>
    <name type="synonym">Ostertagia circumcincta</name>
    <dbReference type="NCBI Taxonomy" id="45464"/>
    <lineage>
        <taxon>Eukaryota</taxon>
        <taxon>Metazoa</taxon>
        <taxon>Ecdysozoa</taxon>
        <taxon>Nematoda</taxon>
        <taxon>Chromadorea</taxon>
        <taxon>Rhabditida</taxon>
        <taxon>Rhabditina</taxon>
        <taxon>Rhabditomorpha</taxon>
        <taxon>Strongyloidea</taxon>
        <taxon>Trichostrongylidae</taxon>
        <taxon>Teladorsagia</taxon>
    </lineage>
</organism>
<dbReference type="OrthoDB" id="10009287at2759"/>
<protein>
    <recommendedName>
        <fullName evidence="1">Receptor expression-enhancing protein</fullName>
    </recommendedName>
</protein>
<evidence type="ECO:0000256" key="1">
    <source>
        <dbReference type="RuleBase" id="RU362006"/>
    </source>
</evidence>
<dbReference type="GO" id="GO:0016020">
    <property type="term" value="C:membrane"/>
    <property type="evidence" value="ECO:0007669"/>
    <property type="project" value="UniProtKB-SubCell"/>
</dbReference>
<name>A0A2G9UMU5_TELCI</name>
<reference evidence="2 3" key="1">
    <citation type="submission" date="2015-09" db="EMBL/GenBank/DDBJ databases">
        <title>Draft genome of the parasitic nematode Teladorsagia circumcincta isolate WARC Sus (inbred).</title>
        <authorList>
            <person name="Mitreva M."/>
        </authorList>
    </citation>
    <scope>NUCLEOTIDE SEQUENCE [LARGE SCALE GENOMIC DNA]</scope>
    <source>
        <strain evidence="2 3">S</strain>
    </source>
</reference>
<keyword evidence="1" id="KW-1133">Transmembrane helix</keyword>
<keyword evidence="1" id="KW-0472">Membrane</keyword>
<keyword evidence="3" id="KW-1185">Reference proteome</keyword>
<dbReference type="Pfam" id="PF03134">
    <property type="entry name" value="TB2_DP1_HVA22"/>
    <property type="match status" value="1"/>
</dbReference>
<feature type="transmembrane region" description="Helical" evidence="1">
    <location>
        <begin position="104"/>
        <end position="126"/>
    </location>
</feature>
<proteinExistence type="inferred from homology"/>
<dbReference type="InterPro" id="IPR004345">
    <property type="entry name" value="TB2_DP1_HVA22"/>
</dbReference>
<evidence type="ECO:0000313" key="3">
    <source>
        <dbReference type="Proteomes" id="UP000230423"/>
    </source>
</evidence>
<gene>
    <name evidence="2" type="ORF">TELCIR_06471</name>
</gene>